<dbReference type="PANTHER" id="PTHR34825:SF1">
    <property type="entry name" value="AAA-ATPASE-LIKE DOMAIN-CONTAINING PROTEIN"/>
    <property type="match status" value="1"/>
</dbReference>
<reference evidence="2" key="2">
    <citation type="journal article" date="2021" name="PeerJ">
        <title>Extensive microbial diversity within the chicken gut microbiome revealed by metagenomics and culture.</title>
        <authorList>
            <person name="Gilroy R."/>
            <person name="Ravi A."/>
            <person name="Getino M."/>
            <person name="Pursley I."/>
            <person name="Horton D.L."/>
            <person name="Alikhan N.F."/>
            <person name="Baker D."/>
            <person name="Gharbi K."/>
            <person name="Hall N."/>
            <person name="Watson M."/>
            <person name="Adriaenssens E.M."/>
            <person name="Foster-Nyarko E."/>
            <person name="Jarju S."/>
            <person name="Secka A."/>
            <person name="Antonio M."/>
            <person name="Oren A."/>
            <person name="Chaudhuri R.R."/>
            <person name="La Ragione R."/>
            <person name="Hildebrand F."/>
            <person name="Pallen M.J."/>
        </authorList>
    </citation>
    <scope>NUCLEOTIDE SEQUENCE</scope>
    <source>
        <strain evidence="2">CHK178-757</strain>
    </source>
</reference>
<name>A0A9D1JPE6_9FIRM</name>
<dbReference type="EMBL" id="DVIT01000003">
    <property type="protein sequence ID" value="HIS46062.1"/>
    <property type="molecule type" value="Genomic_DNA"/>
</dbReference>
<protein>
    <submittedName>
        <fullName evidence="2">AAA family ATPase</fullName>
    </submittedName>
</protein>
<dbReference type="SUPFAM" id="SSF52540">
    <property type="entry name" value="P-loop containing nucleoside triphosphate hydrolases"/>
    <property type="match status" value="1"/>
</dbReference>
<dbReference type="InterPro" id="IPR012547">
    <property type="entry name" value="PDDEXK_9"/>
</dbReference>
<dbReference type="InterPro" id="IPR018631">
    <property type="entry name" value="AAA-ATPase-like_dom"/>
</dbReference>
<dbReference type="Pfam" id="PF08011">
    <property type="entry name" value="PDDEXK_9"/>
    <property type="match status" value="1"/>
</dbReference>
<reference evidence="2" key="1">
    <citation type="submission" date="2020-10" db="EMBL/GenBank/DDBJ databases">
        <authorList>
            <person name="Gilroy R."/>
        </authorList>
    </citation>
    <scope>NUCLEOTIDE SEQUENCE</scope>
    <source>
        <strain evidence="2">CHK178-757</strain>
    </source>
</reference>
<sequence>MDFTKKMLPIGMEDFREIRTENFYYVDKTGMIRNLLRKWGKVNIFTRPRRFGKSLNMSMLKAFFEIGSDKSIFDGLEISSEKMLCEKYMGQFPVISITLKNISGLDFREAYTALRRVIGMEARRFSCLEKSDRLNDGDKDLYRALTDTKNGKFTMSDEVLVDSLRTLSQLLAKHYGRNVIILIDEYDVPLDKAFQGGYYSEMVTLLRNLFGGALKTNTDLHFAVLTGCLRIAKESIFTGLNNFKIFSITDFACDSSFGFTDSEVKELLSYYGFQDKYSAVKDWYDGYRFGDAHVYCPWDVINYVDQLQENENLLPQNYWVNTSGNDAVRYLIQKMGNGVLKTEIERLIAGDTVEKEIRENLTYNEIYSSVNNVWSLLFMTGYLTLRSPWNGGRMEIAIPNLKIRSIFIDQIMEMFQDEAVKDGTLLQKFCDALETGEAAEVETLFAAYLRKTISIRDTFVKKPTKENFYHGILLGILGYRDGWYLRSNKESGNGYSDITIRDSDKDLGIIIEVKYAQDGQMDQVCREALIQIDKNGYGDELKEEDCHTILKYGIACYKKGCRVLMEKESWQRRRNG</sequence>
<accession>A0A9D1JPE6</accession>
<feature type="domain" description="AAA-ATPase-like" evidence="1">
    <location>
        <begin position="9"/>
        <end position="237"/>
    </location>
</feature>
<evidence type="ECO:0000259" key="1">
    <source>
        <dbReference type="Pfam" id="PF09820"/>
    </source>
</evidence>
<gene>
    <name evidence="2" type="ORF">IAB46_00635</name>
</gene>
<comment type="caution">
    <text evidence="2">The sequence shown here is derived from an EMBL/GenBank/DDBJ whole genome shotgun (WGS) entry which is preliminary data.</text>
</comment>
<dbReference type="Pfam" id="PF09820">
    <property type="entry name" value="AAA-ATPase_like"/>
    <property type="match status" value="1"/>
</dbReference>
<dbReference type="Proteomes" id="UP000823927">
    <property type="component" value="Unassembled WGS sequence"/>
</dbReference>
<evidence type="ECO:0000313" key="3">
    <source>
        <dbReference type="Proteomes" id="UP000823927"/>
    </source>
</evidence>
<evidence type="ECO:0000313" key="2">
    <source>
        <dbReference type="EMBL" id="HIS46062.1"/>
    </source>
</evidence>
<dbReference type="InterPro" id="IPR027417">
    <property type="entry name" value="P-loop_NTPase"/>
</dbReference>
<proteinExistence type="predicted"/>
<dbReference type="AlphaFoldDB" id="A0A9D1JPE6"/>
<organism evidence="2 3">
    <name type="scientific">Candidatus Scybalocola faecigallinarum</name>
    <dbReference type="NCBI Taxonomy" id="2840941"/>
    <lineage>
        <taxon>Bacteria</taxon>
        <taxon>Bacillati</taxon>
        <taxon>Bacillota</taxon>
        <taxon>Clostridia</taxon>
        <taxon>Lachnospirales</taxon>
        <taxon>Lachnospiraceae</taxon>
        <taxon>Lachnospiraceae incertae sedis</taxon>
        <taxon>Candidatus Scybalocola (ex Gilroy et al. 2021)</taxon>
    </lineage>
</organism>
<dbReference type="PANTHER" id="PTHR34825">
    <property type="entry name" value="CONSERVED PROTEIN, WITH A WEAK D-GALACTARATE DEHYDRATASE/ALTRONATE HYDROLASE DOMAIN"/>
    <property type="match status" value="1"/>
</dbReference>